<dbReference type="InterPro" id="IPR028082">
    <property type="entry name" value="Peripla_BP_I"/>
</dbReference>
<evidence type="ECO:0000259" key="6">
    <source>
        <dbReference type="Pfam" id="PF01094"/>
    </source>
</evidence>
<evidence type="ECO:0000256" key="4">
    <source>
        <dbReference type="ARBA" id="ARBA00023136"/>
    </source>
</evidence>
<keyword evidence="4" id="KW-0472">Membrane</keyword>
<name>A0A0N5AUD6_9BILA</name>
<evidence type="ECO:0000256" key="5">
    <source>
        <dbReference type="SAM" id="MobiDB-lite"/>
    </source>
</evidence>
<comment type="subcellular location">
    <subcellularLocation>
        <location evidence="1">Membrane</location>
    </subcellularLocation>
</comment>
<evidence type="ECO:0000313" key="8">
    <source>
        <dbReference type="WBParaSite" id="SMUV_0000846901-mRNA-1"/>
    </source>
</evidence>
<proteinExistence type="predicted"/>
<dbReference type="GO" id="GO:0016020">
    <property type="term" value="C:membrane"/>
    <property type="evidence" value="ECO:0007669"/>
    <property type="project" value="UniProtKB-SubCell"/>
</dbReference>
<dbReference type="Gene3D" id="3.40.50.2300">
    <property type="match status" value="1"/>
</dbReference>
<dbReference type="WBParaSite" id="SMUV_0000846901-mRNA-1">
    <property type="protein sequence ID" value="SMUV_0000846901-mRNA-1"/>
    <property type="gene ID" value="SMUV_0000846901"/>
</dbReference>
<dbReference type="Proteomes" id="UP000046393">
    <property type="component" value="Unplaced"/>
</dbReference>
<evidence type="ECO:0000313" key="7">
    <source>
        <dbReference type="Proteomes" id="UP000046393"/>
    </source>
</evidence>
<accession>A0A0N5AUD6</accession>
<keyword evidence="7" id="KW-1185">Reference proteome</keyword>
<feature type="compositionally biased region" description="Low complexity" evidence="5">
    <location>
        <begin position="36"/>
        <end position="47"/>
    </location>
</feature>
<protein>
    <submittedName>
        <fullName evidence="8">ANF_receptor domain-containing protein</fullName>
    </submittedName>
</protein>
<dbReference type="STRING" id="451379.A0A0N5AUD6"/>
<dbReference type="AlphaFoldDB" id="A0A0N5AUD6"/>
<keyword evidence="3" id="KW-1133">Transmembrane helix</keyword>
<keyword evidence="2" id="KW-0812">Transmembrane</keyword>
<evidence type="ECO:0000256" key="1">
    <source>
        <dbReference type="ARBA" id="ARBA00004370"/>
    </source>
</evidence>
<dbReference type="InterPro" id="IPR001828">
    <property type="entry name" value="ANF_lig-bd_rcpt"/>
</dbReference>
<dbReference type="SUPFAM" id="SSF53822">
    <property type="entry name" value="Periplasmic binding protein-like I"/>
    <property type="match status" value="1"/>
</dbReference>
<evidence type="ECO:0000256" key="3">
    <source>
        <dbReference type="ARBA" id="ARBA00022989"/>
    </source>
</evidence>
<reference evidence="8" key="1">
    <citation type="submission" date="2017-02" db="UniProtKB">
        <authorList>
            <consortium name="WormBaseParasite"/>
        </authorList>
    </citation>
    <scope>IDENTIFICATION</scope>
</reference>
<feature type="region of interest" description="Disordered" evidence="5">
    <location>
        <begin position="28"/>
        <end position="51"/>
    </location>
</feature>
<evidence type="ECO:0000256" key="2">
    <source>
        <dbReference type="ARBA" id="ARBA00022692"/>
    </source>
</evidence>
<dbReference type="Pfam" id="PF01094">
    <property type="entry name" value="ANF_receptor"/>
    <property type="match status" value="1"/>
</dbReference>
<organism evidence="7 8">
    <name type="scientific">Syphacia muris</name>
    <dbReference type="NCBI Taxonomy" id="451379"/>
    <lineage>
        <taxon>Eukaryota</taxon>
        <taxon>Metazoa</taxon>
        <taxon>Ecdysozoa</taxon>
        <taxon>Nematoda</taxon>
        <taxon>Chromadorea</taxon>
        <taxon>Rhabditida</taxon>
        <taxon>Spirurina</taxon>
        <taxon>Oxyuridomorpha</taxon>
        <taxon>Oxyuroidea</taxon>
        <taxon>Oxyuridae</taxon>
        <taxon>Syphacia</taxon>
    </lineage>
</organism>
<sequence length="169" mass="18708">MLKSVPAVIGAELDGSTRQLEDSVLTTTAPTLDELSNTTSTPQTTSNIPKLDPTEYTMHAAVSLSDTPSSIVVRNDTEDTHEIKIGLLFVKNTPEIMDYVAYQTSASAVVIAVDRLRRENKLLNYTFKYKWYFDECEEKYSVGYATSLLFNDKVDVIIGPTCPSGTSIR</sequence>
<feature type="domain" description="Receptor ligand binding region" evidence="6">
    <location>
        <begin position="106"/>
        <end position="164"/>
    </location>
</feature>